<dbReference type="EMBL" id="CP000750">
    <property type="protein sequence ID" value="ABS05851.1"/>
    <property type="molecule type" value="Genomic_DNA"/>
</dbReference>
<protein>
    <recommendedName>
        <fullName evidence="4">ATP-binding protein</fullName>
    </recommendedName>
</protein>
<dbReference type="HOGENOM" id="CLU_295417_0_0_11"/>
<accession>A6WGB2</accession>
<reference evidence="3" key="1">
    <citation type="journal article" date="2008" name="PLoS ONE">
        <title>Survival in nuclear waste, extreme resistance, and potential applications gleaned from the genome sequence of Kineococcus radiotolerans SRS30216.</title>
        <authorList>
            <person name="Bagwell C.E."/>
            <person name="Bhat S."/>
            <person name="Hawkins G.M."/>
            <person name="Smith B.W."/>
            <person name="Biswas T."/>
            <person name="Hoover T.R."/>
            <person name="Saunders E."/>
            <person name="Han C.S."/>
            <person name="Tsodikov O.V."/>
            <person name="Shimkets L.J."/>
        </authorList>
    </citation>
    <scope>NUCLEOTIDE SEQUENCE [LARGE SCALE GENOMIC DNA]</scope>
    <source>
        <strain evidence="3">ATCC BAA-149 / DSM 14245 / SRS30216</strain>
    </source>
</reference>
<sequence>MELAAWAPGGCRGSRPCLQPRPPPRRGGRCPRAPDLVRRRKDHALGWRARPTGQPRPSPPGGNVTATDFPGFVCWKRPFVAETVATEAVHADPAVFLATHRPLRVVRTAWEREASGDIVDEQDVLNDFASREPVGGVVLMPILGESGTGKSHLVRWVREHLSETPQRRVVYLPKTGTNLVGLVRALLLDLEGDPFDDIRNRVAKSAGQFDQQRLPHDLLARLAVAVRFHTPQVAETAKVPLAKLLVSERGLPALLNDFEYQRHLLVEGGILDRVAAELQRGRGEGESERPAGFVATDLRPTGVNVKDMGAAAQRIYEQLLGHPLLPQLAADILNANLENAVQALADLGAGQLQSAMVDVRRELHRRGQEILLLIEDFAVIQGVQGDLLDAISETGVREGQQELATVRTLLAVTPGYYKDNVPETFKTRATASVPHSYTLDVSVGRGHSVDHQHVIDFVGRYLNAARLGAQALRTARDNNGTLPNACTSCKFKAPCHDAFGTSNDDFGLYPYNAAALTRAVHLSMPRESARFNPRRILSRVVRHVLDNYDQDVANGAFPSMTFRSDFPTDRQGSLTAEQADYLTRHDALHERRIPLLEFWGGGDAANLNDGIHHAFRLAPLSAEALEALRGRTPDPDPDPDDPDPIRDPAASKARVVDAWHRGELLHQSVANELRQTIREAIVAHVNWGDLGLATPTMPVRRAVLKHPFGLGVIIEGAFGDRTLDPPTTATVVLLRGPANATLFKALLDRKRLGTWNFSGGAEQQRRFTRLLETWGAQMVNAIRAHLGLHQPDTLQAAVDISLIGARLLNLEGNRSANAEALVTCLFDAANVKARPDARLHDDELLRAPSYTTLARQHAATRGDVIAQLREIVGVAQGAGEEQLIDALQLLPLIDKARKALRPTPHADAPEWLGKAHKVLTKGLDRAIQDQWGLAWEVANEVEGHLGDADPNAVLAAVAEAFETAQQAIPGVLSVDSEQLRQELLRARNFPWSASRDHARTMLAAGADPANAADPLRMFLAVSADRGPNAAVMMEFLRDTDKRLDTLAKRAQRDLSTVPESPIDRLQQVLIQAQSAVQEWGVTDA</sequence>
<name>A6WGB2_KINRD</name>
<dbReference type="Proteomes" id="UP000001116">
    <property type="component" value="Chromosome"/>
</dbReference>
<dbReference type="eggNOG" id="ENOG502ZAU0">
    <property type="taxonomic scope" value="Bacteria"/>
</dbReference>
<dbReference type="AlphaFoldDB" id="A6WGB2"/>
<evidence type="ECO:0000313" key="3">
    <source>
        <dbReference type="Proteomes" id="UP000001116"/>
    </source>
</evidence>
<dbReference type="NCBIfam" id="NF041065">
    <property type="entry name" value="DpdH"/>
    <property type="match status" value="1"/>
</dbReference>
<proteinExistence type="predicted"/>
<evidence type="ECO:0000313" key="2">
    <source>
        <dbReference type="EMBL" id="ABS05851.1"/>
    </source>
</evidence>
<evidence type="ECO:0000256" key="1">
    <source>
        <dbReference type="SAM" id="MobiDB-lite"/>
    </source>
</evidence>
<dbReference type="KEGG" id="kra:Krad_4389"/>
<organism evidence="2 3">
    <name type="scientific">Kineococcus radiotolerans (strain ATCC BAA-149 / DSM 14245 / SRS30216)</name>
    <dbReference type="NCBI Taxonomy" id="266940"/>
    <lineage>
        <taxon>Bacteria</taxon>
        <taxon>Bacillati</taxon>
        <taxon>Actinomycetota</taxon>
        <taxon>Actinomycetes</taxon>
        <taxon>Kineosporiales</taxon>
        <taxon>Kineosporiaceae</taxon>
        <taxon>Kineococcus</taxon>
    </lineage>
</organism>
<dbReference type="STRING" id="266940.Krad_4389"/>
<keyword evidence="3" id="KW-1185">Reference proteome</keyword>
<evidence type="ECO:0008006" key="4">
    <source>
        <dbReference type="Google" id="ProtNLM"/>
    </source>
</evidence>
<gene>
    <name evidence="2" type="ordered locus">Krad_4389</name>
</gene>
<feature type="region of interest" description="Disordered" evidence="1">
    <location>
        <begin position="1"/>
        <end position="65"/>
    </location>
</feature>
<feature type="region of interest" description="Disordered" evidence="1">
    <location>
        <begin position="629"/>
        <end position="648"/>
    </location>
</feature>